<reference evidence="4 5" key="1">
    <citation type="submission" date="2018-06" db="EMBL/GenBank/DDBJ databases">
        <authorList>
            <consortium name="Pathogen Informatics"/>
            <person name="Doyle S."/>
        </authorList>
    </citation>
    <scope>NUCLEOTIDE SEQUENCE [LARGE SCALE GENOMIC DNA]</scope>
    <source>
        <strain evidence="4 5">NCTC11862</strain>
    </source>
</reference>
<dbReference type="Gene3D" id="3.40.630.30">
    <property type="match status" value="1"/>
</dbReference>
<dbReference type="GO" id="GO:0016747">
    <property type="term" value="F:acyltransferase activity, transferring groups other than amino-acyl groups"/>
    <property type="evidence" value="ECO:0007669"/>
    <property type="project" value="InterPro"/>
</dbReference>
<dbReference type="InterPro" id="IPR050680">
    <property type="entry name" value="YpeA/RimI_acetyltransf"/>
</dbReference>
<evidence type="ECO:0000313" key="4">
    <source>
        <dbReference type="EMBL" id="STC69295.1"/>
    </source>
</evidence>
<dbReference type="PROSITE" id="PS51186">
    <property type="entry name" value="GNAT"/>
    <property type="match status" value="1"/>
</dbReference>
<name>A0A376CLY7_9CORY</name>
<dbReference type="SUPFAM" id="SSF55729">
    <property type="entry name" value="Acyl-CoA N-acyltransferases (Nat)"/>
    <property type="match status" value="1"/>
</dbReference>
<sequence length="191" mass="21364">MPLRLGSFKTVIRRKAKKGEPMGRPPARAASPEQAPRLLTFYHDIIAASDADAGWQVGSYPTRDMLEYHCERGELFYIGEVDAAFVLTSELTRGYDDVPWRIDAAPDQIASMHMVGVHPSAQGKGMGRFMMREAARLARAQGCTVLRLDVYPDNAPAVKFYEAVGMTNLGRHTLEYEGFSPEQNYMFEMAL</sequence>
<dbReference type="InterPro" id="IPR000182">
    <property type="entry name" value="GNAT_dom"/>
</dbReference>
<evidence type="ECO:0000259" key="3">
    <source>
        <dbReference type="PROSITE" id="PS51186"/>
    </source>
</evidence>
<evidence type="ECO:0000256" key="2">
    <source>
        <dbReference type="ARBA" id="ARBA00023315"/>
    </source>
</evidence>
<protein>
    <submittedName>
        <fullName evidence="4">GNAT family acetyltransferase</fullName>
    </submittedName>
</protein>
<feature type="domain" description="N-acetyltransferase" evidence="3">
    <location>
        <begin position="25"/>
        <end position="191"/>
    </location>
</feature>
<keyword evidence="1 4" id="KW-0808">Transferase</keyword>
<gene>
    <name evidence="4" type="ORF">NCTC11862_01080</name>
</gene>
<keyword evidence="5" id="KW-1185">Reference proteome</keyword>
<dbReference type="PANTHER" id="PTHR43420">
    <property type="entry name" value="ACETYLTRANSFERASE"/>
    <property type="match status" value="1"/>
</dbReference>
<dbReference type="EMBL" id="UFXQ01000001">
    <property type="protein sequence ID" value="STC69295.1"/>
    <property type="molecule type" value="Genomic_DNA"/>
</dbReference>
<evidence type="ECO:0000256" key="1">
    <source>
        <dbReference type="ARBA" id="ARBA00022679"/>
    </source>
</evidence>
<dbReference type="AlphaFoldDB" id="A0A376CLY7"/>
<dbReference type="InterPro" id="IPR016181">
    <property type="entry name" value="Acyl_CoA_acyltransferase"/>
</dbReference>
<dbReference type="Pfam" id="PF00583">
    <property type="entry name" value="Acetyltransf_1"/>
    <property type="match status" value="1"/>
</dbReference>
<accession>A0A376CLY7</accession>
<dbReference type="CDD" id="cd04301">
    <property type="entry name" value="NAT_SF"/>
    <property type="match status" value="1"/>
</dbReference>
<evidence type="ECO:0000313" key="5">
    <source>
        <dbReference type="Proteomes" id="UP000254467"/>
    </source>
</evidence>
<dbReference type="STRING" id="35756.GCA_001044155_01212"/>
<proteinExistence type="predicted"/>
<keyword evidence="2" id="KW-0012">Acyltransferase</keyword>
<dbReference type="Proteomes" id="UP000254467">
    <property type="component" value="Unassembled WGS sequence"/>
</dbReference>
<organism evidence="4 5">
    <name type="scientific">Corynebacterium pilosum</name>
    <dbReference type="NCBI Taxonomy" id="35756"/>
    <lineage>
        <taxon>Bacteria</taxon>
        <taxon>Bacillati</taxon>
        <taxon>Actinomycetota</taxon>
        <taxon>Actinomycetes</taxon>
        <taxon>Mycobacteriales</taxon>
        <taxon>Corynebacteriaceae</taxon>
        <taxon>Corynebacterium</taxon>
    </lineage>
</organism>